<gene>
    <name evidence="9" type="primary">LOC105851870</name>
</gene>
<dbReference type="InterPro" id="IPR006121">
    <property type="entry name" value="HMA_dom"/>
</dbReference>
<feature type="region of interest" description="Disordered" evidence="6">
    <location>
        <begin position="55"/>
        <end position="75"/>
    </location>
</feature>
<evidence type="ECO:0000256" key="1">
    <source>
        <dbReference type="ARBA" id="ARBA00022481"/>
    </source>
</evidence>
<accession>A0A1S3E389</accession>
<keyword evidence="8" id="KW-1185">Reference proteome</keyword>
<reference evidence="8" key="1">
    <citation type="journal article" date="2013" name="Nat. Biotechnol.">
        <title>Draft genome sequence of chickpea (Cicer arietinum) provides a resource for trait improvement.</title>
        <authorList>
            <person name="Varshney R.K."/>
            <person name="Song C."/>
            <person name="Saxena R.K."/>
            <person name="Azam S."/>
            <person name="Yu S."/>
            <person name="Sharpe A.G."/>
            <person name="Cannon S."/>
            <person name="Baek J."/>
            <person name="Rosen B.D."/>
            <person name="Tar'an B."/>
            <person name="Millan T."/>
            <person name="Zhang X."/>
            <person name="Ramsay L.D."/>
            <person name="Iwata A."/>
            <person name="Wang Y."/>
            <person name="Nelson W."/>
            <person name="Farmer A.D."/>
            <person name="Gaur P.M."/>
            <person name="Soderlund C."/>
            <person name="Penmetsa R.V."/>
            <person name="Xu C."/>
            <person name="Bharti A.K."/>
            <person name="He W."/>
            <person name="Winter P."/>
            <person name="Zhao S."/>
            <person name="Hane J.K."/>
            <person name="Carrasquilla-Garcia N."/>
            <person name="Condie J.A."/>
            <person name="Upadhyaya H.D."/>
            <person name="Luo M.C."/>
            <person name="Thudi M."/>
            <person name="Gowda C.L."/>
            <person name="Singh N.P."/>
            <person name="Lichtenzveig J."/>
            <person name="Gali K.K."/>
            <person name="Rubio J."/>
            <person name="Nadarajan N."/>
            <person name="Dolezel J."/>
            <person name="Bansal K.C."/>
            <person name="Xu X."/>
            <person name="Edwards D."/>
            <person name="Zhang G."/>
            <person name="Kahl G."/>
            <person name="Gil J."/>
            <person name="Singh K.B."/>
            <person name="Datta S.K."/>
            <person name="Jackson S.A."/>
            <person name="Wang J."/>
            <person name="Cook D.R."/>
        </authorList>
    </citation>
    <scope>NUCLEOTIDE SEQUENCE [LARGE SCALE GENOMIC DNA]</scope>
    <source>
        <strain evidence="8">cv. CDC Frontier</strain>
    </source>
</reference>
<dbReference type="Proteomes" id="UP000087171">
    <property type="component" value="Chromosome Ca4"/>
</dbReference>
<feature type="domain" description="HMA" evidence="7">
    <location>
        <begin position="1"/>
        <end position="43"/>
    </location>
</feature>
<evidence type="ECO:0000256" key="6">
    <source>
        <dbReference type="SAM" id="MobiDB-lite"/>
    </source>
</evidence>
<proteinExistence type="inferred from homology"/>
<dbReference type="Gene3D" id="3.30.70.100">
    <property type="match status" value="1"/>
</dbReference>
<dbReference type="KEGG" id="cam:105851870"/>
<keyword evidence="3" id="KW-0449">Lipoprotein</keyword>
<organism evidence="8 9">
    <name type="scientific">Cicer arietinum</name>
    <name type="common">Chickpea</name>
    <name type="synonym">Garbanzo</name>
    <dbReference type="NCBI Taxonomy" id="3827"/>
    <lineage>
        <taxon>Eukaryota</taxon>
        <taxon>Viridiplantae</taxon>
        <taxon>Streptophyta</taxon>
        <taxon>Embryophyta</taxon>
        <taxon>Tracheophyta</taxon>
        <taxon>Spermatophyta</taxon>
        <taxon>Magnoliopsida</taxon>
        <taxon>eudicotyledons</taxon>
        <taxon>Gunneridae</taxon>
        <taxon>Pentapetalae</taxon>
        <taxon>rosids</taxon>
        <taxon>fabids</taxon>
        <taxon>Fabales</taxon>
        <taxon>Fabaceae</taxon>
        <taxon>Papilionoideae</taxon>
        <taxon>50 kb inversion clade</taxon>
        <taxon>NPAAA clade</taxon>
        <taxon>Hologalegina</taxon>
        <taxon>IRL clade</taxon>
        <taxon>Cicereae</taxon>
        <taxon>Cicer</taxon>
    </lineage>
</organism>
<evidence type="ECO:0000259" key="7">
    <source>
        <dbReference type="PROSITE" id="PS50846"/>
    </source>
</evidence>
<reference evidence="9" key="2">
    <citation type="submission" date="2025-08" db="UniProtKB">
        <authorList>
            <consortium name="RefSeq"/>
        </authorList>
    </citation>
    <scope>IDENTIFICATION</scope>
    <source>
        <tissue evidence="9">Etiolated seedlings</tissue>
    </source>
</reference>
<dbReference type="RefSeq" id="XP_012569908.2">
    <property type="nucleotide sequence ID" value="XM_012714454.2"/>
</dbReference>
<dbReference type="SUPFAM" id="SSF55008">
    <property type="entry name" value="HMA, heavy metal-associated domain"/>
    <property type="match status" value="1"/>
</dbReference>
<sequence>MLKQLKGVKSISIDPNQGKVIVVGNVNPMILIKLLQKMGKKVQLCSFDKRAKEKVSSHHKQNHHSQCCHESSDNEDVSETVRYDDHKHKTHHHHHERSKTKHDHHNMFGFDNQHQHQHVPQPQPSVTGYHQPMSGSNYQQQFSGYDNHHPTMPWHQPQHMAYARPPSMYPISRPLYGYHGHGQPTWPTYGSRLPRYNPMIHYNSYADNYRYTMYI</sequence>
<dbReference type="PANTHER" id="PTHR45868:SF74">
    <property type="entry name" value="HEAVY METAL-ASSOCIATED ISOPRENYLATED PLANT PROTEIN 33"/>
    <property type="match status" value="1"/>
</dbReference>
<comment type="similarity">
    <text evidence="5">Belongs to the HIPP family.</text>
</comment>
<evidence type="ECO:0000256" key="3">
    <source>
        <dbReference type="ARBA" id="ARBA00023288"/>
    </source>
</evidence>
<dbReference type="OrthoDB" id="691258at2759"/>
<protein>
    <submittedName>
        <fullName evidence="9">Histidine-rich glycoprotein-like</fullName>
    </submittedName>
</protein>
<dbReference type="AlphaFoldDB" id="A0A1S3E389"/>
<dbReference type="PANTHER" id="PTHR45868">
    <property type="entry name" value="HEAVY METAL-ASSOCIATED ISOPRENYLATED PLANT PROTEIN 33-RELATED"/>
    <property type="match status" value="1"/>
</dbReference>
<evidence type="ECO:0000256" key="5">
    <source>
        <dbReference type="ARBA" id="ARBA00024045"/>
    </source>
</evidence>
<keyword evidence="4" id="KW-0636">Prenylation</keyword>
<evidence type="ECO:0000256" key="4">
    <source>
        <dbReference type="ARBA" id="ARBA00023289"/>
    </source>
</evidence>
<dbReference type="PROSITE" id="PS50846">
    <property type="entry name" value="HMA_2"/>
    <property type="match status" value="1"/>
</dbReference>
<name>A0A1S3E389_CICAR</name>
<evidence type="ECO:0000313" key="9">
    <source>
        <dbReference type="RefSeq" id="XP_012569908.2"/>
    </source>
</evidence>
<dbReference type="InterPro" id="IPR036163">
    <property type="entry name" value="HMA_dom_sf"/>
</dbReference>
<dbReference type="GO" id="GO:0046872">
    <property type="term" value="F:metal ion binding"/>
    <property type="evidence" value="ECO:0007669"/>
    <property type="project" value="UniProtKB-KW"/>
</dbReference>
<evidence type="ECO:0000313" key="8">
    <source>
        <dbReference type="Proteomes" id="UP000087171"/>
    </source>
</evidence>
<keyword evidence="1" id="KW-0488">Methylation</keyword>
<evidence type="ECO:0000256" key="2">
    <source>
        <dbReference type="ARBA" id="ARBA00022723"/>
    </source>
</evidence>
<keyword evidence="2" id="KW-0479">Metal-binding</keyword>